<gene>
    <name evidence="1" type="ORF">K4L44_02600</name>
</gene>
<dbReference type="EMBL" id="CP081303">
    <property type="protein sequence ID" value="QZE14768.1"/>
    <property type="molecule type" value="Genomic_DNA"/>
</dbReference>
<protein>
    <submittedName>
        <fullName evidence="1">SusC/RagA family TonB-linked outer membrane protein</fullName>
    </submittedName>
</protein>
<accession>A0AC61NGU6</accession>
<reference evidence="1" key="1">
    <citation type="submission" date="2021-08" db="EMBL/GenBank/DDBJ databases">
        <title>Novel anaerobic bacterium isolated from sea squirt in East Sea, Republic of Korea.</title>
        <authorList>
            <person name="Nguyen T.H."/>
            <person name="Li Z."/>
            <person name="Lee Y.-J."/>
            <person name="Ko J."/>
            <person name="Kim S.-G."/>
        </authorList>
    </citation>
    <scope>NUCLEOTIDE SEQUENCE</scope>
    <source>
        <strain evidence="1">KCTC 25031</strain>
    </source>
</reference>
<keyword evidence="2" id="KW-1185">Reference proteome</keyword>
<evidence type="ECO:0000313" key="2">
    <source>
        <dbReference type="Proteomes" id="UP000826212"/>
    </source>
</evidence>
<evidence type="ECO:0000313" key="1">
    <source>
        <dbReference type="EMBL" id="QZE14768.1"/>
    </source>
</evidence>
<sequence>MSKLCLSCRGFNMLGKGVWRHMVMFLSIIMLLTASPVMAATYDLESDIIIQMKQTSLSSVLSKIEELTPYTFVYNKDLVDPKMGISVNVKENNIINLLDKVFKGTEIEYRISGKQVALKKSDKKQKDKEVTVSAKVVDVSGLPLPGVNIVVKGTTIGAISSMDGIFTLKCSSLATLSVTFIGYEKKEFDLSSPLPKTILLNEEQHNIDEVIVTALGIKREKKVLGYSVQEISGDALNETSNSNVTSALQGKVAGVQISQSSTGLGGSSKITIRGNSSIGRNNEPLWIVDGVPFNNNSDSGASLYGGYDRGGASADINPEDIASISVLKGPNAAALYGSRAGNGVILVTTKKGVKKQGLGVVYNGSFTWSEMTNQMEIQSRYGQGSNGVYDSKSRYSWGAPLDGQEVTAWNGEKRSYSALSNPVKDYFSNGFAQNHNVSLGKQTEEGHYRASFGYVKKEGIFSSNSQEKMSMDVNSGMKLASWLAVNSKVSLVNTKNKNRPIFGNRSEMYQLLNIPSSVDMNDLKQFSAPNKVHQNWYGPDTQIRNPYYTRDALMNEDDRLRAFGFFGINMDLTKGIKFSIKQSFDVHKTQTQEKDRGDGIGKTDIKEIINDSFSMRESTYREFNSQFLLTGDFEANKLQYGFTFGGNRMYYLMEGLNARTANLFKGYWLLQGANDLLQSTSSNSRKEKEVQSLYGSAHFTYNNYFTVDVTARNDWSSALPVKNNSYFYPSVNVSYILSDFLNKNNVILPGMIDFVKIRGSVASAGKDCDPYEIHSLVDIVEKNGKMEFLVPDTRPNGDLKPEISTSYELGGEIKMFNNRLGVDVTYYNTDTKNQVMVVDDGVDYKYKTINAGNISNKGLELMVYTTPIRTNDFSLDFDFNYAHNTTDVESLYDGCPKVYLGSTDEYMVKVAATEGGKLGDIEAVNTYLRNDQGQVVVDANGVPVKDSKSTVIGNIQPDWIGSVRMGIRYKKLSISTLVDMQKGGDIVSISEAIAANAGVAEVTADRSNFVYPGVNRDGSPNTKEITKEQFYHTIGGEHGIAEEFIYDASFVRLKELALSYTLGNNFLKKTPFNSVKFSLIGRNLAFLSKNTPGSPVGGFNSSIFSSAIDYSSIPNTRTLGFSVKLGF</sequence>
<name>A0AC61NGU6_9BACT</name>
<dbReference type="Proteomes" id="UP000826212">
    <property type="component" value="Chromosome"/>
</dbReference>
<proteinExistence type="predicted"/>
<organism evidence="1 2">
    <name type="scientific">Halosquirtibacter laminarini</name>
    <dbReference type="NCBI Taxonomy" id="3374600"/>
    <lineage>
        <taxon>Bacteria</taxon>
        <taxon>Pseudomonadati</taxon>
        <taxon>Bacteroidota</taxon>
        <taxon>Bacteroidia</taxon>
        <taxon>Marinilabiliales</taxon>
        <taxon>Prolixibacteraceae</taxon>
        <taxon>Halosquirtibacter</taxon>
    </lineage>
</organism>